<feature type="compositionally biased region" description="Polar residues" evidence="1">
    <location>
        <begin position="126"/>
        <end position="138"/>
    </location>
</feature>
<dbReference type="EMBL" id="JAYMYS010000004">
    <property type="protein sequence ID" value="KAK7395928.1"/>
    <property type="molecule type" value="Genomic_DNA"/>
</dbReference>
<dbReference type="Proteomes" id="UP001386955">
    <property type="component" value="Unassembled WGS sequence"/>
</dbReference>
<proteinExistence type="predicted"/>
<keyword evidence="3" id="KW-1185">Reference proteome</keyword>
<evidence type="ECO:0000313" key="2">
    <source>
        <dbReference type="EMBL" id="KAK7395928.1"/>
    </source>
</evidence>
<organism evidence="2 3">
    <name type="scientific">Psophocarpus tetragonolobus</name>
    <name type="common">Winged bean</name>
    <name type="synonym">Dolichos tetragonolobus</name>
    <dbReference type="NCBI Taxonomy" id="3891"/>
    <lineage>
        <taxon>Eukaryota</taxon>
        <taxon>Viridiplantae</taxon>
        <taxon>Streptophyta</taxon>
        <taxon>Embryophyta</taxon>
        <taxon>Tracheophyta</taxon>
        <taxon>Spermatophyta</taxon>
        <taxon>Magnoliopsida</taxon>
        <taxon>eudicotyledons</taxon>
        <taxon>Gunneridae</taxon>
        <taxon>Pentapetalae</taxon>
        <taxon>rosids</taxon>
        <taxon>fabids</taxon>
        <taxon>Fabales</taxon>
        <taxon>Fabaceae</taxon>
        <taxon>Papilionoideae</taxon>
        <taxon>50 kb inversion clade</taxon>
        <taxon>NPAAA clade</taxon>
        <taxon>indigoferoid/millettioid clade</taxon>
        <taxon>Phaseoleae</taxon>
        <taxon>Psophocarpus</taxon>
    </lineage>
</organism>
<evidence type="ECO:0000313" key="3">
    <source>
        <dbReference type="Proteomes" id="UP001386955"/>
    </source>
</evidence>
<dbReference type="InterPro" id="IPR004252">
    <property type="entry name" value="Probable_transposase_24"/>
</dbReference>
<dbReference type="AlphaFoldDB" id="A0AAN9SFV9"/>
<sequence>MEFECGHKVSRGEVWIATHKHANGEFVNDKAREIGEKIEAYQSSGSISKDISSEDSLAKALGSEEHCGRVRGLGLGPCPTRVFGHTVRSYNGITSSSTSYKQLQNQVSEGFPNMAIFQVSPASDRGSAQPTNVPNHSPNDSEHNQE</sequence>
<gene>
    <name evidence="2" type="ORF">VNO78_16543</name>
</gene>
<name>A0AAN9SFV9_PSOTE</name>
<comment type="caution">
    <text evidence="2">The sequence shown here is derived from an EMBL/GenBank/DDBJ whole genome shotgun (WGS) entry which is preliminary data.</text>
</comment>
<feature type="region of interest" description="Disordered" evidence="1">
    <location>
        <begin position="118"/>
        <end position="146"/>
    </location>
</feature>
<reference evidence="2 3" key="1">
    <citation type="submission" date="2024-01" db="EMBL/GenBank/DDBJ databases">
        <title>The genomes of 5 underutilized Papilionoideae crops provide insights into root nodulation and disease resistanc.</title>
        <authorList>
            <person name="Jiang F."/>
        </authorList>
    </citation>
    <scope>NUCLEOTIDE SEQUENCE [LARGE SCALE GENOMIC DNA]</scope>
    <source>
        <strain evidence="2">DUOXIRENSHENG_FW03</strain>
        <tissue evidence="2">Leaves</tissue>
    </source>
</reference>
<accession>A0AAN9SFV9</accession>
<protein>
    <submittedName>
        <fullName evidence="2">Uncharacterized protein</fullName>
    </submittedName>
</protein>
<dbReference type="Pfam" id="PF03004">
    <property type="entry name" value="Transposase_24"/>
    <property type="match status" value="1"/>
</dbReference>
<evidence type="ECO:0000256" key="1">
    <source>
        <dbReference type="SAM" id="MobiDB-lite"/>
    </source>
</evidence>